<evidence type="ECO:0000256" key="2">
    <source>
        <dbReference type="ARBA" id="ARBA00023012"/>
    </source>
</evidence>
<dbReference type="Pfam" id="PF00072">
    <property type="entry name" value="Response_reg"/>
    <property type="match status" value="1"/>
</dbReference>
<feature type="compositionally biased region" description="Low complexity" evidence="4">
    <location>
        <begin position="113"/>
        <end position="135"/>
    </location>
</feature>
<sequence length="333" mass="36666">MTNNTTVSNYDTGLLQRRRSSLQVHYQYQRKPSTRLIALCPIDTKAASSFQDTTLPSSASLLSASTNSATSPYSAFFSPASASTPSAFLPIHPPPSPTITSYNQRHRRPSNGSTSPATPRSPPSALAAASPSSFTSPISPSALEFRRLSLKSPIPTFSAAAWRRHLYPLKYGSLRVLVVDDNDINLQILAKALKIHMSDIFQYIDLVPSGHKAIEQLQLHTYDLILMDIDMPGLNGLEATSWIRRGHLTPLASSPEDDVVSLSDNDTSLLPVLIQNRRVPIVAVTTNMTMDWKKRFLRAGMNGCLSKPVSPFNLKHSLTQVLFYGSYWDYSSS</sequence>
<feature type="domain" description="Response regulatory" evidence="5">
    <location>
        <begin position="175"/>
        <end position="322"/>
    </location>
</feature>
<dbReference type="PANTHER" id="PTHR45339">
    <property type="entry name" value="HYBRID SIGNAL TRANSDUCTION HISTIDINE KINASE J"/>
    <property type="match status" value="1"/>
</dbReference>
<comment type="caution">
    <text evidence="6">The sequence shown here is derived from an EMBL/GenBank/DDBJ whole genome shotgun (WGS) entry which is preliminary data.</text>
</comment>
<keyword evidence="1 3" id="KW-0597">Phosphoprotein</keyword>
<evidence type="ECO:0000256" key="4">
    <source>
        <dbReference type="SAM" id="MobiDB-lite"/>
    </source>
</evidence>
<dbReference type="PROSITE" id="PS50110">
    <property type="entry name" value="RESPONSE_REGULATORY"/>
    <property type="match status" value="1"/>
</dbReference>
<evidence type="ECO:0000259" key="5">
    <source>
        <dbReference type="PROSITE" id="PS50110"/>
    </source>
</evidence>
<dbReference type="AlphaFoldDB" id="A0A1X2G9U4"/>
<dbReference type="OrthoDB" id="21225at2759"/>
<proteinExistence type="predicted"/>
<organism evidence="6 7">
    <name type="scientific">Hesseltinella vesiculosa</name>
    <dbReference type="NCBI Taxonomy" id="101127"/>
    <lineage>
        <taxon>Eukaryota</taxon>
        <taxon>Fungi</taxon>
        <taxon>Fungi incertae sedis</taxon>
        <taxon>Mucoromycota</taxon>
        <taxon>Mucoromycotina</taxon>
        <taxon>Mucoromycetes</taxon>
        <taxon>Mucorales</taxon>
        <taxon>Cunninghamellaceae</taxon>
        <taxon>Hesseltinella</taxon>
    </lineage>
</organism>
<evidence type="ECO:0000313" key="6">
    <source>
        <dbReference type="EMBL" id="ORX48598.1"/>
    </source>
</evidence>
<dbReference type="SUPFAM" id="SSF52172">
    <property type="entry name" value="CheY-like"/>
    <property type="match status" value="1"/>
</dbReference>
<reference evidence="6 7" key="1">
    <citation type="submission" date="2016-07" db="EMBL/GenBank/DDBJ databases">
        <title>Pervasive Adenine N6-methylation of Active Genes in Fungi.</title>
        <authorList>
            <consortium name="DOE Joint Genome Institute"/>
            <person name="Mondo S.J."/>
            <person name="Dannebaum R.O."/>
            <person name="Kuo R.C."/>
            <person name="Labutti K."/>
            <person name="Haridas S."/>
            <person name="Kuo A."/>
            <person name="Salamov A."/>
            <person name="Ahrendt S.R."/>
            <person name="Lipzen A."/>
            <person name="Sullivan W."/>
            <person name="Andreopoulos W.B."/>
            <person name="Clum A."/>
            <person name="Lindquist E."/>
            <person name="Daum C."/>
            <person name="Ramamoorthy G.K."/>
            <person name="Gryganskyi A."/>
            <person name="Culley D."/>
            <person name="Magnuson J.K."/>
            <person name="James T.Y."/>
            <person name="O'Malley M.A."/>
            <person name="Stajich J.E."/>
            <person name="Spatafora J.W."/>
            <person name="Visel A."/>
            <person name="Grigoriev I.V."/>
        </authorList>
    </citation>
    <scope>NUCLEOTIDE SEQUENCE [LARGE SCALE GENOMIC DNA]</scope>
    <source>
        <strain evidence="6 7">NRRL 3301</strain>
    </source>
</reference>
<dbReference type="InterPro" id="IPR011006">
    <property type="entry name" value="CheY-like_superfamily"/>
</dbReference>
<dbReference type="PANTHER" id="PTHR45339:SF1">
    <property type="entry name" value="HYBRID SIGNAL TRANSDUCTION HISTIDINE KINASE J"/>
    <property type="match status" value="1"/>
</dbReference>
<keyword evidence="2" id="KW-0902">Two-component regulatory system</keyword>
<dbReference type="SMART" id="SM00448">
    <property type="entry name" value="REC"/>
    <property type="match status" value="1"/>
</dbReference>
<evidence type="ECO:0000313" key="7">
    <source>
        <dbReference type="Proteomes" id="UP000242146"/>
    </source>
</evidence>
<dbReference type="STRING" id="101127.A0A1X2G9U4"/>
<protein>
    <submittedName>
        <fullName evidence="6">CheY-like protein</fullName>
    </submittedName>
</protein>
<feature type="region of interest" description="Disordered" evidence="4">
    <location>
        <begin position="87"/>
        <end position="135"/>
    </location>
</feature>
<evidence type="ECO:0000256" key="3">
    <source>
        <dbReference type="PROSITE-ProRule" id="PRU00169"/>
    </source>
</evidence>
<accession>A0A1X2G9U4</accession>
<dbReference type="Proteomes" id="UP000242146">
    <property type="component" value="Unassembled WGS sequence"/>
</dbReference>
<dbReference type="CDD" id="cd17546">
    <property type="entry name" value="REC_hyHK_CKI1_RcsC-like"/>
    <property type="match status" value="1"/>
</dbReference>
<gene>
    <name evidence="6" type="ORF">DM01DRAFT_1338658</name>
</gene>
<dbReference type="GO" id="GO:0000160">
    <property type="term" value="P:phosphorelay signal transduction system"/>
    <property type="evidence" value="ECO:0007669"/>
    <property type="project" value="UniProtKB-KW"/>
</dbReference>
<feature type="modified residue" description="4-aspartylphosphate" evidence="3">
    <location>
        <position position="228"/>
    </location>
</feature>
<dbReference type="InterPro" id="IPR001789">
    <property type="entry name" value="Sig_transdc_resp-reg_receiver"/>
</dbReference>
<name>A0A1X2G9U4_9FUNG</name>
<evidence type="ECO:0000256" key="1">
    <source>
        <dbReference type="ARBA" id="ARBA00022553"/>
    </source>
</evidence>
<keyword evidence="7" id="KW-1185">Reference proteome</keyword>
<dbReference type="EMBL" id="MCGT01000029">
    <property type="protein sequence ID" value="ORX48598.1"/>
    <property type="molecule type" value="Genomic_DNA"/>
</dbReference>
<dbReference type="Gene3D" id="3.40.50.2300">
    <property type="match status" value="1"/>
</dbReference>